<feature type="transmembrane region" description="Helical" evidence="9">
    <location>
        <begin position="461"/>
        <end position="478"/>
    </location>
</feature>
<dbReference type="Pfam" id="PF00662">
    <property type="entry name" value="Proton_antipo_N"/>
    <property type="match status" value="1"/>
</dbReference>
<dbReference type="GO" id="GO:0016491">
    <property type="term" value="F:oxidoreductase activity"/>
    <property type="evidence" value="ECO:0007669"/>
    <property type="project" value="UniProtKB-KW"/>
</dbReference>
<reference evidence="12 13" key="2">
    <citation type="journal article" date="2011" name="J. Bacteriol.">
        <title>Complete genome sequence of the anaerobic, halophilic alkalithermophile Natranaerobius thermophilus JW/NM-WN-LF.</title>
        <authorList>
            <person name="Zhao B."/>
            <person name="Mesbah N.M."/>
            <person name="Dalin E."/>
            <person name="Goodwin L."/>
            <person name="Nolan M."/>
            <person name="Pitluck S."/>
            <person name="Chertkov O."/>
            <person name="Brettin T.S."/>
            <person name="Han J."/>
            <person name="Larimer F.W."/>
            <person name="Land M.L."/>
            <person name="Hauser L."/>
            <person name="Kyrpides N."/>
            <person name="Wiegel J."/>
        </authorList>
    </citation>
    <scope>NUCLEOTIDE SEQUENCE [LARGE SCALE GENOMIC DNA]</scope>
    <source>
        <strain evidence="13">ATCC BAA-1301 / DSM 18059 / JW/NM-WN-LF</strain>
    </source>
</reference>
<name>B2A3T0_NATTJ</name>
<evidence type="ECO:0000256" key="2">
    <source>
        <dbReference type="ARBA" id="ARBA00005346"/>
    </source>
</evidence>
<evidence type="ECO:0000256" key="3">
    <source>
        <dbReference type="ARBA" id="ARBA00008483"/>
    </source>
</evidence>
<feature type="domain" description="NADH-Ubiquinone oxidoreductase (complex I) chain 5 N-terminal" evidence="11">
    <location>
        <begin position="76"/>
        <end position="117"/>
    </location>
</feature>
<feature type="domain" description="NADH:quinone oxidoreductase/Mrp antiporter transmembrane" evidence="10">
    <location>
        <begin position="133"/>
        <end position="424"/>
    </location>
</feature>
<evidence type="ECO:0000256" key="1">
    <source>
        <dbReference type="ARBA" id="ARBA00004651"/>
    </source>
</evidence>
<feature type="transmembrane region" description="Helical" evidence="9">
    <location>
        <begin position="38"/>
        <end position="59"/>
    </location>
</feature>
<feature type="transmembrane region" description="Helical" evidence="9">
    <location>
        <begin position="375"/>
        <end position="393"/>
    </location>
</feature>
<evidence type="ECO:0000256" key="7">
    <source>
        <dbReference type="ARBA" id="ARBA00023136"/>
    </source>
</evidence>
<dbReference type="HOGENOM" id="CLU_007100_9_3_9"/>
<dbReference type="RefSeq" id="WP_012446597.1">
    <property type="nucleotide sequence ID" value="NC_010718.1"/>
</dbReference>
<keyword evidence="5 8" id="KW-0812">Transmembrane</keyword>
<comment type="similarity">
    <text evidence="3">Belongs to the CPA3 antiporters (TC 2.A.63) subunit A family.</text>
</comment>
<evidence type="ECO:0000256" key="5">
    <source>
        <dbReference type="ARBA" id="ARBA00022692"/>
    </source>
</evidence>
<dbReference type="EC" id="1.6.99.5" evidence="12"/>
<keyword evidence="12" id="KW-0560">Oxidoreductase</keyword>
<protein>
    <submittedName>
        <fullName evidence="12">NADH dehydrogenase (Quinone)</fullName>
        <ecNumber evidence="12">1.6.99.5</ecNumber>
    </submittedName>
</protein>
<dbReference type="InParanoid" id="B2A3T0"/>
<dbReference type="PANTHER" id="PTHR42703:SF1">
    <property type="entry name" value="NA(+)_H(+) ANTIPORTER SUBUNIT D1"/>
    <property type="match status" value="1"/>
</dbReference>
<evidence type="ECO:0000313" key="13">
    <source>
        <dbReference type="Proteomes" id="UP000001683"/>
    </source>
</evidence>
<gene>
    <name evidence="12" type="ordered locus">Nther_0107</name>
</gene>
<evidence type="ECO:0000256" key="9">
    <source>
        <dbReference type="SAM" id="Phobius"/>
    </source>
</evidence>
<reference evidence="12 13" key="1">
    <citation type="submission" date="2008-04" db="EMBL/GenBank/DDBJ databases">
        <title>Complete sequence of chromosome of Natranaerobius thermophilus JW/NM-WN-LF.</title>
        <authorList>
            <consortium name="US DOE Joint Genome Institute"/>
            <person name="Copeland A."/>
            <person name="Lucas S."/>
            <person name="Lapidus A."/>
            <person name="Glavina del Rio T."/>
            <person name="Dalin E."/>
            <person name="Tice H."/>
            <person name="Bruce D."/>
            <person name="Goodwin L."/>
            <person name="Pitluck S."/>
            <person name="Chertkov O."/>
            <person name="Brettin T."/>
            <person name="Detter J.C."/>
            <person name="Han C."/>
            <person name="Kuske C.R."/>
            <person name="Schmutz J."/>
            <person name="Larimer F."/>
            <person name="Land M."/>
            <person name="Hauser L."/>
            <person name="Kyrpides N."/>
            <person name="Lykidis A."/>
            <person name="Mesbah N.M."/>
            <person name="Wiegel J."/>
        </authorList>
    </citation>
    <scope>NUCLEOTIDE SEQUENCE [LARGE SCALE GENOMIC DNA]</scope>
    <source>
        <strain evidence="13">ATCC BAA-1301 / DSM 18059 / JW/NM-WN-LF</strain>
    </source>
</reference>
<feature type="transmembrane region" description="Helical" evidence="9">
    <location>
        <begin position="413"/>
        <end position="430"/>
    </location>
</feature>
<dbReference type="AlphaFoldDB" id="B2A3T0"/>
<dbReference type="eggNOG" id="COG0651">
    <property type="taxonomic scope" value="Bacteria"/>
</dbReference>
<evidence type="ECO:0000259" key="10">
    <source>
        <dbReference type="Pfam" id="PF00361"/>
    </source>
</evidence>
<comment type="similarity">
    <text evidence="2">Belongs to the CPA3 antiporters (TC 2.A.63) subunit D family.</text>
</comment>
<dbReference type="GO" id="GO:0005886">
    <property type="term" value="C:plasma membrane"/>
    <property type="evidence" value="ECO:0007669"/>
    <property type="project" value="UniProtKB-SubCell"/>
</dbReference>
<dbReference type="PRINTS" id="PR01437">
    <property type="entry name" value="NUOXDRDTASE4"/>
</dbReference>
<feature type="transmembrane region" description="Helical" evidence="9">
    <location>
        <begin position="307"/>
        <end position="325"/>
    </location>
</feature>
<feature type="transmembrane region" description="Helical" evidence="9">
    <location>
        <begin position="245"/>
        <end position="265"/>
    </location>
</feature>
<proteinExistence type="inferred from homology"/>
<feature type="transmembrane region" description="Helical" evidence="9">
    <location>
        <begin position="116"/>
        <end position="133"/>
    </location>
</feature>
<dbReference type="KEGG" id="nth:Nther_0107"/>
<keyword evidence="6 9" id="KW-1133">Transmembrane helix</keyword>
<dbReference type="EMBL" id="CP001034">
    <property type="protein sequence ID" value="ACB83706.1"/>
    <property type="molecule type" value="Genomic_DNA"/>
</dbReference>
<evidence type="ECO:0000313" key="12">
    <source>
        <dbReference type="EMBL" id="ACB83706.1"/>
    </source>
</evidence>
<evidence type="ECO:0000256" key="6">
    <source>
        <dbReference type="ARBA" id="ARBA00022989"/>
    </source>
</evidence>
<dbReference type="FunCoup" id="B2A3T0">
    <property type="interactions" value="126"/>
</dbReference>
<dbReference type="InterPro" id="IPR050586">
    <property type="entry name" value="CPA3_Na-H_Antiporter_D"/>
</dbReference>
<feature type="transmembrane region" description="Helical" evidence="9">
    <location>
        <begin position="169"/>
        <end position="188"/>
    </location>
</feature>
<dbReference type="InterPro" id="IPR001750">
    <property type="entry name" value="ND/Mrp_TM"/>
</dbReference>
<feature type="transmembrane region" description="Helical" evidence="9">
    <location>
        <begin position="6"/>
        <end position="26"/>
    </location>
</feature>
<keyword evidence="4" id="KW-1003">Cell membrane</keyword>
<dbReference type="GO" id="GO:0008137">
    <property type="term" value="F:NADH dehydrogenase (ubiquinone) activity"/>
    <property type="evidence" value="ECO:0007669"/>
    <property type="project" value="InterPro"/>
</dbReference>
<evidence type="ECO:0000256" key="4">
    <source>
        <dbReference type="ARBA" id="ARBA00022475"/>
    </source>
</evidence>
<dbReference type="STRING" id="457570.Nther_0107"/>
<dbReference type="InterPro" id="IPR001516">
    <property type="entry name" value="Proton_antipo_N"/>
</dbReference>
<dbReference type="Proteomes" id="UP000001683">
    <property type="component" value="Chromosome"/>
</dbReference>
<feature type="transmembrane region" description="Helical" evidence="9">
    <location>
        <begin position="139"/>
        <end position="157"/>
    </location>
</feature>
<accession>B2A3T0</accession>
<keyword evidence="7 9" id="KW-0472">Membrane</keyword>
<feature type="transmembrane region" description="Helical" evidence="9">
    <location>
        <begin position="337"/>
        <end position="355"/>
    </location>
</feature>
<organism evidence="12 13">
    <name type="scientific">Natranaerobius thermophilus (strain ATCC BAA-1301 / DSM 18059 / JW/NM-WN-LF)</name>
    <dbReference type="NCBI Taxonomy" id="457570"/>
    <lineage>
        <taxon>Bacteria</taxon>
        <taxon>Bacillati</taxon>
        <taxon>Bacillota</taxon>
        <taxon>Clostridia</taxon>
        <taxon>Natranaerobiales</taxon>
        <taxon>Natranaerobiaceae</taxon>
        <taxon>Natranaerobius</taxon>
    </lineage>
</organism>
<keyword evidence="13" id="KW-1185">Reference proteome</keyword>
<feature type="transmembrane region" description="Helical" evidence="9">
    <location>
        <begin position="208"/>
        <end position="233"/>
    </location>
</feature>
<sequence>MSFTDLVYSLPMLIVLFPLIMTGVIFLVEQKSIFGRNLLSVVTSAITFLMVAAMYPVVIKGEVIYYQLANLIPPFGISFMVDTLGFGLSLLASFIWMLVTIYSLEYMKKENYTGRYYPALSLTLSGSMGLFLAGDLFTMFIFFEIMSLVSYLLIIHNETKEALRAGYKYLIVTIIGGLFLFFGIIITFELSQTITLSEMGIISTPTSLAFAGFLSFVIGFGMKAGMVPLHIWLPEAHPVAPSPASALLSGIMIKTGAYGLIRIMFHVFDYQMILEANWHLILAVVAVITIFLGSAVAITQEDLKRRLAYSSIGQMGYILLGLAILTETAMTGDIFHIFSHAFMKSTLFLAAGAMIMKTGKKKIADLKGVGRAMPLTMLSFTIAALAMIGIPPLNGFISKWSLSLGALEAGQPYYVVILLISSLMNSVYYLPIINTAYFGKSEETDDDVESKGVISEAPMKMVMPVAILGFSCLILSLFPTNIPYELAQLAAKALINGNPF</sequence>
<evidence type="ECO:0000256" key="8">
    <source>
        <dbReference type="RuleBase" id="RU000320"/>
    </source>
</evidence>
<evidence type="ECO:0000259" key="11">
    <source>
        <dbReference type="Pfam" id="PF00662"/>
    </source>
</evidence>
<dbReference type="InterPro" id="IPR003918">
    <property type="entry name" value="NADH_UbQ_OxRdtase"/>
</dbReference>
<feature type="transmembrane region" description="Helical" evidence="9">
    <location>
        <begin position="277"/>
        <end position="298"/>
    </location>
</feature>
<dbReference type="GO" id="GO:0042773">
    <property type="term" value="P:ATP synthesis coupled electron transport"/>
    <property type="evidence" value="ECO:0007669"/>
    <property type="project" value="InterPro"/>
</dbReference>
<comment type="subcellular location">
    <subcellularLocation>
        <location evidence="1">Cell membrane</location>
        <topology evidence="1">Multi-pass membrane protein</topology>
    </subcellularLocation>
    <subcellularLocation>
        <location evidence="8">Membrane</location>
        <topology evidence="8">Multi-pass membrane protein</topology>
    </subcellularLocation>
</comment>
<dbReference type="Pfam" id="PF00361">
    <property type="entry name" value="Proton_antipo_M"/>
    <property type="match status" value="1"/>
</dbReference>
<feature type="transmembrane region" description="Helical" evidence="9">
    <location>
        <begin position="79"/>
        <end position="104"/>
    </location>
</feature>
<dbReference type="PANTHER" id="PTHR42703">
    <property type="entry name" value="NADH DEHYDROGENASE"/>
    <property type="match status" value="1"/>
</dbReference>